<dbReference type="Proteomes" id="UP000594262">
    <property type="component" value="Unplaced"/>
</dbReference>
<feature type="transmembrane region" description="Helical" evidence="1">
    <location>
        <begin position="363"/>
        <end position="381"/>
    </location>
</feature>
<keyword evidence="1" id="KW-0812">Transmembrane</keyword>
<feature type="transmembrane region" description="Helical" evidence="1">
    <location>
        <begin position="174"/>
        <end position="191"/>
    </location>
</feature>
<evidence type="ECO:0000313" key="2">
    <source>
        <dbReference type="EnsemblMetazoa" id="CLYHEMP015737.1"/>
    </source>
</evidence>
<feature type="transmembrane region" description="Helical" evidence="1">
    <location>
        <begin position="203"/>
        <end position="221"/>
    </location>
</feature>
<name>A0A7M5X0A2_9CNID</name>
<feature type="transmembrane region" description="Helical" evidence="1">
    <location>
        <begin position="338"/>
        <end position="357"/>
    </location>
</feature>
<proteinExistence type="predicted"/>
<keyword evidence="3" id="KW-1185">Reference proteome</keyword>
<feature type="transmembrane region" description="Helical" evidence="1">
    <location>
        <begin position="142"/>
        <end position="162"/>
    </location>
</feature>
<dbReference type="EnsemblMetazoa" id="CLYHEMT015737.1">
    <property type="protein sequence ID" value="CLYHEMP015737.1"/>
    <property type="gene ID" value="CLYHEMG015737"/>
</dbReference>
<protein>
    <submittedName>
        <fullName evidence="2">Uncharacterized protein</fullName>
    </submittedName>
</protein>
<keyword evidence="1" id="KW-0472">Membrane</keyword>
<reference evidence="2" key="1">
    <citation type="submission" date="2021-01" db="UniProtKB">
        <authorList>
            <consortium name="EnsemblMetazoa"/>
        </authorList>
    </citation>
    <scope>IDENTIFICATION</scope>
</reference>
<organism evidence="2 3">
    <name type="scientific">Clytia hemisphaerica</name>
    <dbReference type="NCBI Taxonomy" id="252671"/>
    <lineage>
        <taxon>Eukaryota</taxon>
        <taxon>Metazoa</taxon>
        <taxon>Cnidaria</taxon>
        <taxon>Hydrozoa</taxon>
        <taxon>Hydroidolina</taxon>
        <taxon>Leptothecata</taxon>
        <taxon>Obeliida</taxon>
        <taxon>Clytiidae</taxon>
        <taxon>Clytia</taxon>
    </lineage>
</organism>
<dbReference type="AlphaFoldDB" id="A0A7M5X0A2"/>
<feature type="transmembrane region" description="Helical" evidence="1">
    <location>
        <begin position="84"/>
        <end position="104"/>
    </location>
</feature>
<feature type="transmembrane region" description="Helical" evidence="1">
    <location>
        <begin position="52"/>
        <end position="72"/>
    </location>
</feature>
<evidence type="ECO:0000313" key="3">
    <source>
        <dbReference type="Proteomes" id="UP000594262"/>
    </source>
</evidence>
<accession>A0A7M5X0A2</accession>
<dbReference type="OrthoDB" id="8048523at2759"/>
<sequence>MNLRVNDVICYRIFSKTTILICSNQTSFLPTTMESFLKTHCRDDIPYGYCNIGNICYLFTQLIGFAAILPQIHQIWMYQSVDALHILWPTLLFTSSLTAVFYVFDFEKRAFFKASAVYFPIVYFLFLAEFWIFNKKNPQKRLLFTAVIAIVWACILVVELTVPDGPMKLQWVNVILYSIKILPQLMLNIWLRTTFGQSSISVLLYCLMSSFGYLSICLLEVPLQFQMMYYLSSSLAYMNAIQVLWYPRPTVPKKKTQTYGTMHDPMDYTIPFEEHQKQNEDIELNEHKESENEEMNVDAIVKACSSNETSCVASYGRSQTINVVGYFHRLKEKSCIEIALLIYLCIGLIAFTVGLAVRADTFWTIFGPLSMFAVLFLTSLYRDYNEGSLSCYFFTDMHYRIFGES</sequence>
<feature type="transmembrane region" description="Helical" evidence="1">
    <location>
        <begin position="110"/>
        <end position="133"/>
    </location>
</feature>
<keyword evidence="1" id="KW-1133">Transmembrane helix</keyword>
<evidence type="ECO:0000256" key="1">
    <source>
        <dbReference type="SAM" id="Phobius"/>
    </source>
</evidence>